<dbReference type="Proteomes" id="UP000236736">
    <property type="component" value="Unassembled WGS sequence"/>
</dbReference>
<name>A0A1H5X859_9BACT</name>
<dbReference type="GO" id="GO:0004803">
    <property type="term" value="F:transposase activity"/>
    <property type="evidence" value="ECO:0007669"/>
    <property type="project" value="InterPro"/>
</dbReference>
<dbReference type="STRING" id="1120964.GCA_001313265_02074"/>
<organism evidence="2 3">
    <name type="scientific">Algoriphagus boritolerans DSM 17298 = JCM 18970</name>
    <dbReference type="NCBI Taxonomy" id="1120964"/>
    <lineage>
        <taxon>Bacteria</taxon>
        <taxon>Pseudomonadati</taxon>
        <taxon>Bacteroidota</taxon>
        <taxon>Cytophagia</taxon>
        <taxon>Cytophagales</taxon>
        <taxon>Cyclobacteriaceae</taxon>
        <taxon>Algoriphagus</taxon>
    </lineage>
</organism>
<proteinExistence type="predicted"/>
<accession>A0A1H5X859</accession>
<dbReference type="SUPFAM" id="SSF143422">
    <property type="entry name" value="Transposase IS200-like"/>
    <property type="match status" value="1"/>
</dbReference>
<reference evidence="3" key="1">
    <citation type="submission" date="2016-10" db="EMBL/GenBank/DDBJ databases">
        <authorList>
            <person name="Varghese N."/>
            <person name="Submissions S."/>
        </authorList>
    </citation>
    <scope>NUCLEOTIDE SEQUENCE [LARGE SCALE GENOMIC DNA]</scope>
    <source>
        <strain evidence="3">DSM 17298</strain>
    </source>
</reference>
<sequence length="173" mass="20907">MEFGRIYFFTATVHNWLPLLIDDSYKEIIISSLKFLKTKEFIRIYGFVIMPNHIHLIWELLEMNGKESPHSSFLKFTGHQFLKKLRNENLRLLEKFKVDLVNKDYEFWQRDSLPIEVYSTEIIFQKLEYLHNNPCKGKWMLANNPVDYRYSSFRFYETGIDRFGILTHIGERL</sequence>
<evidence type="ECO:0000313" key="3">
    <source>
        <dbReference type="Proteomes" id="UP000236736"/>
    </source>
</evidence>
<feature type="domain" description="Transposase IS200-like" evidence="1">
    <location>
        <begin position="2"/>
        <end position="133"/>
    </location>
</feature>
<dbReference type="Gene3D" id="3.30.70.1290">
    <property type="entry name" value="Transposase IS200-like"/>
    <property type="match status" value="1"/>
</dbReference>
<dbReference type="InterPro" id="IPR002686">
    <property type="entry name" value="Transposase_17"/>
</dbReference>
<keyword evidence="3" id="KW-1185">Reference proteome</keyword>
<dbReference type="OrthoDB" id="9788881at2"/>
<dbReference type="InterPro" id="IPR036515">
    <property type="entry name" value="Transposase_17_sf"/>
</dbReference>
<dbReference type="AlphaFoldDB" id="A0A1H5X859"/>
<dbReference type="GO" id="GO:0006313">
    <property type="term" value="P:DNA transposition"/>
    <property type="evidence" value="ECO:0007669"/>
    <property type="project" value="InterPro"/>
</dbReference>
<gene>
    <name evidence="2" type="ORF">SAMN03080598_02418</name>
</gene>
<dbReference type="EMBL" id="FNVR01000012">
    <property type="protein sequence ID" value="SEG07918.1"/>
    <property type="molecule type" value="Genomic_DNA"/>
</dbReference>
<evidence type="ECO:0000259" key="1">
    <source>
        <dbReference type="SMART" id="SM01321"/>
    </source>
</evidence>
<dbReference type="GO" id="GO:0043565">
    <property type="term" value="F:sequence-specific DNA binding"/>
    <property type="evidence" value="ECO:0007669"/>
    <property type="project" value="TreeGrafter"/>
</dbReference>
<evidence type="ECO:0000313" key="2">
    <source>
        <dbReference type="EMBL" id="SEG07918.1"/>
    </source>
</evidence>
<protein>
    <recommendedName>
        <fullName evidence="1">Transposase IS200-like domain-containing protein</fullName>
    </recommendedName>
</protein>
<dbReference type="SMART" id="SM01321">
    <property type="entry name" value="Y1_Tnp"/>
    <property type="match status" value="1"/>
</dbReference>
<dbReference type="PANTHER" id="PTHR36966">
    <property type="entry name" value="REP-ASSOCIATED TYROSINE TRANSPOSASE"/>
    <property type="match status" value="1"/>
</dbReference>
<dbReference type="InterPro" id="IPR052715">
    <property type="entry name" value="RAYT_transposase"/>
</dbReference>
<dbReference type="PANTHER" id="PTHR36966:SF1">
    <property type="entry name" value="REP-ASSOCIATED TYROSINE TRANSPOSASE"/>
    <property type="match status" value="1"/>
</dbReference>